<evidence type="ECO:0000313" key="13">
    <source>
        <dbReference type="Proteomes" id="UP001055955"/>
    </source>
</evidence>
<reference evidence="12 13" key="1">
    <citation type="journal article" date="2022" name="Nat. Microbiol.">
        <title>The microbiome of a bacterivorous marine choanoflagellate contains a resource-demanding obligate bacterial associate.</title>
        <authorList>
            <person name="Needham D.M."/>
            <person name="Poirier C."/>
            <person name="Bachy C."/>
            <person name="George E.E."/>
            <person name="Wilken S."/>
            <person name="Yung C.C.M."/>
            <person name="Limardo A.J."/>
            <person name="Morando M."/>
            <person name="Sudek L."/>
            <person name="Malmstrom R.R."/>
            <person name="Keeling P.J."/>
            <person name="Santoro A.E."/>
            <person name="Worden A.Z."/>
        </authorList>
    </citation>
    <scope>NUCLEOTIDE SEQUENCE [LARGE SCALE GENOMIC DNA]</scope>
    <source>
        <strain evidence="12 13">Comchoano-1</strain>
    </source>
</reference>
<dbReference type="CDD" id="cd16928">
    <property type="entry name" value="HATPase_GyrB-like"/>
    <property type="match status" value="1"/>
</dbReference>
<evidence type="ECO:0000256" key="3">
    <source>
        <dbReference type="ARBA" id="ARBA00022723"/>
    </source>
</evidence>
<dbReference type="Pfam" id="PF00204">
    <property type="entry name" value="DNA_gyraseB"/>
    <property type="match status" value="1"/>
</dbReference>
<keyword evidence="9 10" id="KW-0413">Isomerase</keyword>
<proteinExistence type="inferred from homology"/>
<feature type="site" description="Interaction with DNA" evidence="10">
    <location>
        <position position="446"/>
    </location>
</feature>
<dbReference type="SMART" id="SM00433">
    <property type="entry name" value="TOP2c"/>
    <property type="match status" value="1"/>
</dbReference>
<dbReference type="InterPro" id="IPR005737">
    <property type="entry name" value="TopoIV_B_Gneg"/>
</dbReference>
<dbReference type="Pfam" id="PF00986">
    <property type="entry name" value="DNA_gyraseB_C"/>
    <property type="match status" value="1"/>
</dbReference>
<dbReference type="Gene3D" id="3.30.230.10">
    <property type="match status" value="1"/>
</dbReference>
<evidence type="ECO:0000256" key="10">
    <source>
        <dbReference type="HAMAP-Rule" id="MF_00938"/>
    </source>
</evidence>
<gene>
    <name evidence="10 12" type="primary">parE</name>
    <name evidence="12" type="ORF">MMH89_04505</name>
</gene>
<feature type="binding site" evidence="10">
    <location>
        <begin position="109"/>
        <end position="115"/>
    </location>
    <ligand>
        <name>ATP</name>
        <dbReference type="ChEBI" id="CHEBI:30616"/>
    </ligand>
</feature>
<dbReference type="Pfam" id="PF02518">
    <property type="entry name" value="HATPase_c"/>
    <property type="match status" value="1"/>
</dbReference>
<dbReference type="HAMAP" id="MF_00938">
    <property type="entry name" value="ParE_type1"/>
    <property type="match status" value="1"/>
</dbReference>
<dbReference type="NCBIfam" id="TIGR01055">
    <property type="entry name" value="parE_Gneg"/>
    <property type="match status" value="1"/>
</dbReference>
<feature type="domain" description="Toprim" evidence="11">
    <location>
        <begin position="412"/>
        <end position="525"/>
    </location>
</feature>
<evidence type="ECO:0000259" key="11">
    <source>
        <dbReference type="PROSITE" id="PS50880"/>
    </source>
</evidence>
<dbReference type="PROSITE" id="PS00177">
    <property type="entry name" value="TOPOISOMERASE_II"/>
    <property type="match status" value="1"/>
</dbReference>
<dbReference type="PRINTS" id="PR01098">
    <property type="entry name" value="TOPISMRASE4B"/>
</dbReference>
<dbReference type="InterPro" id="IPR013506">
    <property type="entry name" value="Topo_IIA_bsu_dom2"/>
</dbReference>
<dbReference type="InterPro" id="IPR002288">
    <property type="entry name" value="DNA_gyrase_B_C"/>
</dbReference>
<dbReference type="CDD" id="cd00822">
    <property type="entry name" value="TopoII_Trans_DNA_gyrase"/>
    <property type="match status" value="1"/>
</dbReference>
<dbReference type="Proteomes" id="UP001055955">
    <property type="component" value="Chromosome"/>
</dbReference>
<dbReference type="SUPFAM" id="SSF55874">
    <property type="entry name" value="ATPase domain of HSP90 chaperone/DNA topoisomerase II/histidine kinase"/>
    <property type="match status" value="1"/>
</dbReference>
<name>A0ABY5DJI3_9GAMM</name>
<feature type="binding site" evidence="10">
    <location>
        <position position="68"/>
    </location>
    <ligand>
        <name>ATP</name>
        <dbReference type="ChEBI" id="CHEBI:30616"/>
    </ligand>
</feature>
<keyword evidence="8 10" id="KW-0238">DNA-binding</keyword>
<dbReference type="PANTHER" id="PTHR45866">
    <property type="entry name" value="DNA GYRASE/TOPOISOMERASE SUBUNIT B"/>
    <property type="match status" value="1"/>
</dbReference>
<keyword evidence="7 10" id="KW-0799">Topoisomerase</keyword>
<keyword evidence="6" id="KW-0460">Magnesium</keyword>
<comment type="subunit">
    <text evidence="10">Heterotetramer composed of ParC and ParE.</text>
</comment>
<dbReference type="SUPFAM" id="SSF54211">
    <property type="entry name" value="Ribosomal protein S5 domain 2-like"/>
    <property type="match status" value="1"/>
</dbReference>
<dbReference type="InterPro" id="IPR013759">
    <property type="entry name" value="Topo_IIA_B_C"/>
</dbReference>
<dbReference type="InterPro" id="IPR020568">
    <property type="entry name" value="Ribosomal_Su5_D2-typ_SF"/>
</dbReference>
<dbReference type="InterPro" id="IPR003594">
    <property type="entry name" value="HATPase_dom"/>
</dbReference>
<evidence type="ECO:0000256" key="6">
    <source>
        <dbReference type="ARBA" id="ARBA00022842"/>
    </source>
</evidence>
<dbReference type="InterPro" id="IPR006171">
    <property type="entry name" value="TOPRIM_dom"/>
</dbReference>
<comment type="function">
    <text evidence="10">Topoisomerase IV is essential for chromosome segregation. It relaxes supercoiled DNA. Performs the decatenation events required during the replication of a circular DNA molecule.</text>
</comment>
<dbReference type="InterPro" id="IPR018522">
    <property type="entry name" value="TopoIIA_CS"/>
</dbReference>
<feature type="binding site" evidence="10">
    <location>
        <position position="41"/>
    </location>
    <ligand>
        <name>ATP</name>
        <dbReference type="ChEBI" id="CHEBI:30616"/>
    </ligand>
</feature>
<dbReference type="InterPro" id="IPR013760">
    <property type="entry name" value="Topo_IIA-like_dom_sf"/>
</dbReference>
<dbReference type="Gene3D" id="3.40.50.670">
    <property type="match status" value="1"/>
</dbReference>
<accession>A0ABY5DJI3</accession>
<comment type="catalytic activity">
    <reaction evidence="1 10">
        <text>ATP-dependent breakage, passage and rejoining of double-stranded DNA.</text>
        <dbReference type="EC" id="5.6.2.2"/>
    </reaction>
</comment>
<evidence type="ECO:0000256" key="9">
    <source>
        <dbReference type="ARBA" id="ARBA00023235"/>
    </source>
</evidence>
<evidence type="ECO:0000256" key="5">
    <source>
        <dbReference type="ARBA" id="ARBA00022840"/>
    </source>
</evidence>
<feature type="site" description="Interaction with DNA" evidence="10">
    <location>
        <position position="497"/>
    </location>
</feature>
<keyword evidence="3" id="KW-0479">Metal-binding</keyword>
<feature type="binding site" evidence="10">
    <location>
        <position position="335"/>
    </location>
    <ligand>
        <name>ATP</name>
        <dbReference type="ChEBI" id="CHEBI:30616"/>
    </ligand>
</feature>
<keyword evidence="4 10" id="KW-0547">Nucleotide-binding</keyword>
<evidence type="ECO:0000256" key="4">
    <source>
        <dbReference type="ARBA" id="ARBA00022741"/>
    </source>
</evidence>
<feature type="binding site" evidence="10">
    <location>
        <position position="4"/>
    </location>
    <ligand>
        <name>ATP</name>
        <dbReference type="ChEBI" id="CHEBI:30616"/>
    </ligand>
</feature>
<dbReference type="EMBL" id="CP092900">
    <property type="protein sequence ID" value="UTC24479.1"/>
    <property type="molecule type" value="Genomic_DNA"/>
</dbReference>
<evidence type="ECO:0000313" key="12">
    <source>
        <dbReference type="EMBL" id="UTC24479.1"/>
    </source>
</evidence>
<dbReference type="InterPro" id="IPR036890">
    <property type="entry name" value="HATPase_C_sf"/>
</dbReference>
<dbReference type="SUPFAM" id="SSF56719">
    <property type="entry name" value="Type II DNA topoisomerase"/>
    <property type="match status" value="1"/>
</dbReference>
<dbReference type="PRINTS" id="PR00418">
    <property type="entry name" value="TPI2FAMILY"/>
</dbReference>
<dbReference type="EC" id="5.6.2.2" evidence="10"/>
<evidence type="ECO:0000256" key="8">
    <source>
        <dbReference type="ARBA" id="ARBA00023125"/>
    </source>
</evidence>
<dbReference type="RefSeq" id="WP_258568263.1">
    <property type="nucleotide sequence ID" value="NZ_CP092900.1"/>
</dbReference>
<dbReference type="Pfam" id="PF01751">
    <property type="entry name" value="Toprim"/>
    <property type="match status" value="1"/>
</dbReference>
<sequence>MTQYTASSIEVLEGLEPVQKRPGMYTHTEDPLHTACELIDNAADEALNGYASRIKVVLHEDGSLSCEDDGRGMPVDVHPEYGMSGVEMILTKLHSGAKFSNDSYSFSGGLHGVGVSVVNALAKKLVVSVKQGGSIHQIVFEHGALQSPLSVIGSAAKRTTGTALRYWPDAKYFDKSAFPIDGIKRVLKTKAILCPDLTTELFIEATGEQVTWHYETGIEAYLSNVLKDQALLPKKPIVHSHETSDMQVDWVVAWNAPEGDARIFQESYVNLIFTADGGTHENGLRAGIVDAVREFCDLHQLLPRSVKLKPEDITGHCHYVMSFKMKDPQFVGQTKERLSSRSAYTYLSSNAKDAMSLWLNEHVNDAKCLAEDWVSRAQTRMRQAKKVTRAKTHQTAALPGKLVDCIEEDLSTELFLVEGDSAGGSARQARDKYTQAIMPLRGKIINTWEIDSDRVLASQEVHDIAVAIGVDPASEDISGLRYGKICILADADSDGAHIASLLCALFVRHFPALVKNGHIYVAMPPLYRIEAGKKVVYALDDDERMHYEQKLESEGAKNIQVMRFKGLGEMNPKQLRETTMHTDTRRLVQLTENDDSDICVIMDMLLAKKRAKDRKSWLEEEGDLAQI</sequence>
<dbReference type="PROSITE" id="PS50880">
    <property type="entry name" value="TOPRIM"/>
    <property type="match status" value="1"/>
</dbReference>
<keyword evidence="5 10" id="KW-0067">ATP-binding</keyword>
<dbReference type="SMART" id="SM00387">
    <property type="entry name" value="HATPase_c"/>
    <property type="match status" value="1"/>
</dbReference>
<feature type="site" description="Interaction with DNA" evidence="10">
    <location>
        <position position="614"/>
    </location>
</feature>
<comment type="similarity">
    <text evidence="10">Belongs to the type II topoisomerase family. ParE type 1 subfamily.</text>
</comment>
<dbReference type="GO" id="GO:0003918">
    <property type="term" value="F:DNA topoisomerase type II (double strand cut, ATP-hydrolyzing) activity"/>
    <property type="evidence" value="ECO:0007669"/>
    <property type="project" value="UniProtKB-EC"/>
</dbReference>
<comment type="cofactor">
    <cofactor evidence="2">
        <name>Mg(2+)</name>
        <dbReference type="ChEBI" id="CHEBI:18420"/>
    </cofactor>
</comment>
<protein>
    <recommendedName>
        <fullName evidence="10">DNA topoisomerase 4 subunit B</fullName>
        <ecNumber evidence="10">5.6.2.2</ecNumber>
    </recommendedName>
    <alternativeName>
        <fullName evidence="10">Topoisomerase IV subunit B</fullName>
    </alternativeName>
</protein>
<evidence type="ECO:0000256" key="7">
    <source>
        <dbReference type="ARBA" id="ARBA00023029"/>
    </source>
</evidence>
<dbReference type="InterPro" id="IPR014721">
    <property type="entry name" value="Ribsml_uS5_D2-typ_fold_subgr"/>
</dbReference>
<evidence type="ECO:0000256" key="1">
    <source>
        <dbReference type="ARBA" id="ARBA00000185"/>
    </source>
</evidence>
<organism evidence="12 13">
    <name type="scientific">Candidatus Comchoanobacter bicostacola</name>
    <dbReference type="NCBI Taxonomy" id="2919598"/>
    <lineage>
        <taxon>Bacteria</taxon>
        <taxon>Pseudomonadati</taxon>
        <taxon>Pseudomonadota</taxon>
        <taxon>Gammaproteobacteria</taxon>
        <taxon>Candidatus Comchoanobacterales</taxon>
        <taxon>Candidatus Comchoanobacteraceae</taxon>
        <taxon>Candidatus Comchoanobacter</taxon>
    </lineage>
</organism>
<dbReference type="InterPro" id="IPR001241">
    <property type="entry name" value="Topo_IIA"/>
</dbReference>
<dbReference type="PANTHER" id="PTHR45866:SF4">
    <property type="entry name" value="DNA TOPOISOMERASE 4 SUBUNIT B"/>
    <property type="match status" value="1"/>
</dbReference>
<evidence type="ECO:0000256" key="2">
    <source>
        <dbReference type="ARBA" id="ARBA00001946"/>
    </source>
</evidence>
<dbReference type="Gene3D" id="3.30.565.10">
    <property type="entry name" value="Histidine kinase-like ATPase, C-terminal domain"/>
    <property type="match status" value="1"/>
</dbReference>
<keyword evidence="13" id="KW-1185">Reference proteome</keyword>